<evidence type="ECO:0000256" key="1">
    <source>
        <dbReference type="ARBA" id="ARBA00004141"/>
    </source>
</evidence>
<dbReference type="Gene3D" id="1.20.1250.20">
    <property type="entry name" value="MFS general substrate transporter like domains"/>
    <property type="match status" value="1"/>
</dbReference>
<evidence type="ECO:0000256" key="5">
    <source>
        <dbReference type="SAM" id="Phobius"/>
    </source>
</evidence>
<feature type="transmembrane region" description="Helical" evidence="5">
    <location>
        <begin position="85"/>
        <end position="104"/>
    </location>
</feature>
<sequence>MTNMLRKRNSVLRQFTAAFFGGLSIFCGGAAYTWITPLLDKLERPGSVLPLTADEGGWVVTLIEVGNLIGPLPTGMLIDRLGRKTMVWITGPSYLISWAVLLFVKSVPVLLVVRFFQGIVMSIQFTALPLYLAEIGTKELRGSLSSFFQAMWYLGIFCEYVAGKFLEFDGLTWFSLVPNAIFMVAFLFCPESPHFLAMKGREEEAAKALGWLRAASPKDECVREELRELLVSIRHQETEQKGSWRDLFGTRVGRKAFWIVQLVGLTTIMSGLWTILVYCSQTFTRANGDAELSSDITIAMGGLLFLVNLVELYVVESCGRRPLLLVSSFGGTFCLGVTAMYYVLDEVTEINMISYGWILYAGITGVTCFISLGCGALWPVFCGEYFSNNTRGIASGITIFNITALSCICLKMYQVIADNIGLYVIYVAFTVSSFIGTILIYLVVPETKGLSFDEIQKLLM</sequence>
<feature type="transmembrane region" description="Helical" evidence="5">
    <location>
        <begin position="322"/>
        <end position="343"/>
    </location>
</feature>
<dbReference type="SUPFAM" id="SSF103473">
    <property type="entry name" value="MFS general substrate transporter"/>
    <property type="match status" value="1"/>
</dbReference>
<dbReference type="PROSITE" id="PS50850">
    <property type="entry name" value="MFS"/>
    <property type="match status" value="1"/>
</dbReference>
<protein>
    <submittedName>
        <fullName evidence="7">Facilitated trehalose transporter Tret1-like</fullName>
    </submittedName>
</protein>
<evidence type="ECO:0000259" key="6">
    <source>
        <dbReference type="PROSITE" id="PS50850"/>
    </source>
</evidence>
<dbReference type="InterPro" id="IPR050549">
    <property type="entry name" value="MFS_Trehalose_Transporter"/>
</dbReference>
<dbReference type="InterPro" id="IPR005829">
    <property type="entry name" value="Sugar_transporter_CS"/>
</dbReference>
<keyword evidence="2 5" id="KW-0812">Transmembrane</keyword>
<feature type="transmembrane region" description="Helical" evidence="5">
    <location>
        <begin position="355"/>
        <end position="381"/>
    </location>
</feature>
<evidence type="ECO:0000313" key="7">
    <source>
        <dbReference type="EMBL" id="BES98433.1"/>
    </source>
</evidence>
<keyword evidence="8" id="KW-1185">Reference proteome</keyword>
<dbReference type="InterPro" id="IPR020846">
    <property type="entry name" value="MFS_dom"/>
</dbReference>
<dbReference type="Proteomes" id="UP001307889">
    <property type="component" value="Chromosome 9"/>
</dbReference>
<dbReference type="InterPro" id="IPR036259">
    <property type="entry name" value="MFS_trans_sf"/>
</dbReference>
<organism evidence="7 8">
    <name type="scientific">Nesidiocoris tenuis</name>
    <dbReference type="NCBI Taxonomy" id="355587"/>
    <lineage>
        <taxon>Eukaryota</taxon>
        <taxon>Metazoa</taxon>
        <taxon>Ecdysozoa</taxon>
        <taxon>Arthropoda</taxon>
        <taxon>Hexapoda</taxon>
        <taxon>Insecta</taxon>
        <taxon>Pterygota</taxon>
        <taxon>Neoptera</taxon>
        <taxon>Paraneoptera</taxon>
        <taxon>Hemiptera</taxon>
        <taxon>Heteroptera</taxon>
        <taxon>Panheteroptera</taxon>
        <taxon>Cimicomorpha</taxon>
        <taxon>Miridae</taxon>
        <taxon>Dicyphina</taxon>
        <taxon>Nesidiocoris</taxon>
    </lineage>
</organism>
<gene>
    <name evidence="7" type="ORF">NTJ_11248</name>
</gene>
<keyword evidence="3 5" id="KW-1133">Transmembrane helix</keyword>
<keyword evidence="4 5" id="KW-0472">Membrane</keyword>
<feature type="transmembrane region" description="Helical" evidence="5">
    <location>
        <begin position="12"/>
        <end position="36"/>
    </location>
</feature>
<feature type="transmembrane region" description="Helical" evidence="5">
    <location>
        <begin position="420"/>
        <end position="444"/>
    </location>
</feature>
<accession>A0ABN7B2H4</accession>
<dbReference type="PANTHER" id="PTHR48021:SF46">
    <property type="entry name" value="MAJOR FACILITATOR SUPERFAMILY (MFS) PROFILE DOMAIN-CONTAINING PROTEIN"/>
    <property type="match status" value="1"/>
</dbReference>
<comment type="subcellular location">
    <subcellularLocation>
        <location evidence="1">Membrane</location>
        <topology evidence="1">Multi-pass membrane protein</topology>
    </subcellularLocation>
</comment>
<feature type="domain" description="Major facilitator superfamily (MFS) profile" evidence="6">
    <location>
        <begin position="10"/>
        <end position="448"/>
    </location>
</feature>
<dbReference type="EMBL" id="AP028917">
    <property type="protein sequence ID" value="BES98433.1"/>
    <property type="molecule type" value="Genomic_DNA"/>
</dbReference>
<feature type="transmembrane region" description="Helical" evidence="5">
    <location>
        <begin position="296"/>
        <end position="315"/>
    </location>
</feature>
<name>A0ABN7B2H4_9HEMI</name>
<evidence type="ECO:0000256" key="3">
    <source>
        <dbReference type="ARBA" id="ARBA00022989"/>
    </source>
</evidence>
<evidence type="ECO:0000256" key="4">
    <source>
        <dbReference type="ARBA" id="ARBA00023136"/>
    </source>
</evidence>
<evidence type="ECO:0000256" key="2">
    <source>
        <dbReference type="ARBA" id="ARBA00022692"/>
    </source>
</evidence>
<dbReference type="Pfam" id="PF00083">
    <property type="entry name" value="Sugar_tr"/>
    <property type="match status" value="1"/>
</dbReference>
<reference evidence="7 8" key="1">
    <citation type="submission" date="2023-09" db="EMBL/GenBank/DDBJ databases">
        <title>Nesidiocoris tenuis whole genome shotgun sequence.</title>
        <authorList>
            <person name="Shibata T."/>
            <person name="Shimoda M."/>
            <person name="Kobayashi T."/>
            <person name="Uehara T."/>
        </authorList>
    </citation>
    <scope>NUCLEOTIDE SEQUENCE [LARGE SCALE GENOMIC DNA]</scope>
    <source>
        <strain evidence="7 8">Japan</strain>
    </source>
</reference>
<feature type="transmembrane region" description="Helical" evidence="5">
    <location>
        <begin position="171"/>
        <end position="189"/>
    </location>
</feature>
<dbReference type="PROSITE" id="PS00216">
    <property type="entry name" value="SUGAR_TRANSPORT_1"/>
    <property type="match status" value="1"/>
</dbReference>
<dbReference type="PANTHER" id="PTHR48021">
    <property type="match status" value="1"/>
</dbReference>
<evidence type="ECO:0000313" key="8">
    <source>
        <dbReference type="Proteomes" id="UP001307889"/>
    </source>
</evidence>
<dbReference type="InterPro" id="IPR005828">
    <property type="entry name" value="MFS_sugar_transport-like"/>
</dbReference>
<proteinExistence type="predicted"/>
<feature type="transmembrane region" description="Helical" evidence="5">
    <location>
        <begin position="256"/>
        <end position="276"/>
    </location>
</feature>
<feature type="transmembrane region" description="Helical" evidence="5">
    <location>
        <begin position="110"/>
        <end position="132"/>
    </location>
</feature>
<feature type="transmembrane region" description="Helical" evidence="5">
    <location>
        <begin position="393"/>
        <end position="414"/>
    </location>
</feature>